<gene>
    <name evidence="3" type="ORF">S03H2_44603</name>
</gene>
<dbReference type="SUPFAM" id="SSF52980">
    <property type="entry name" value="Restriction endonuclease-like"/>
    <property type="match status" value="1"/>
</dbReference>
<organism evidence="3">
    <name type="scientific">marine sediment metagenome</name>
    <dbReference type="NCBI Taxonomy" id="412755"/>
    <lineage>
        <taxon>unclassified sequences</taxon>
        <taxon>metagenomes</taxon>
        <taxon>ecological metagenomes</taxon>
    </lineage>
</organism>
<evidence type="ECO:0000259" key="2">
    <source>
        <dbReference type="Pfam" id="PF18741"/>
    </source>
</evidence>
<dbReference type="InterPro" id="IPR011335">
    <property type="entry name" value="Restrct_endonuc-II-like"/>
</dbReference>
<dbReference type="Pfam" id="PF18741">
    <property type="entry name" value="MTES_1575"/>
    <property type="match status" value="1"/>
</dbReference>
<protein>
    <recommendedName>
        <fullName evidence="2">Restriction endonuclease type II-like domain-containing protein</fullName>
    </recommendedName>
</protein>
<reference evidence="3" key="1">
    <citation type="journal article" date="2014" name="Front. Microbiol.">
        <title>High frequency of phylogenetically diverse reductive dehalogenase-homologous genes in deep subseafloor sedimentary metagenomes.</title>
        <authorList>
            <person name="Kawai M."/>
            <person name="Futagami T."/>
            <person name="Toyoda A."/>
            <person name="Takaki Y."/>
            <person name="Nishi S."/>
            <person name="Hori S."/>
            <person name="Arai W."/>
            <person name="Tsubouchi T."/>
            <person name="Morono Y."/>
            <person name="Uchiyama I."/>
            <person name="Ito T."/>
            <person name="Fujiyama A."/>
            <person name="Inagaki F."/>
            <person name="Takami H."/>
        </authorList>
    </citation>
    <scope>NUCLEOTIDE SEQUENCE</scope>
    <source>
        <strain evidence="3">Expedition CK06-06</strain>
    </source>
</reference>
<feature type="domain" description="Restriction endonuclease type II-like" evidence="2">
    <location>
        <begin position="3"/>
        <end position="92"/>
    </location>
</feature>
<proteinExistence type="predicted"/>
<feature type="non-terminal residue" evidence="3">
    <location>
        <position position="1"/>
    </location>
</feature>
<dbReference type="AlphaFoldDB" id="X1I555"/>
<feature type="coiled-coil region" evidence="1">
    <location>
        <begin position="116"/>
        <end position="144"/>
    </location>
</feature>
<accession>X1I555</accession>
<evidence type="ECO:0000256" key="1">
    <source>
        <dbReference type="SAM" id="Coils"/>
    </source>
</evidence>
<evidence type="ECO:0000313" key="3">
    <source>
        <dbReference type="EMBL" id="GAH64435.1"/>
    </source>
</evidence>
<comment type="caution">
    <text evidence="3">The sequence shown here is derived from an EMBL/GenBank/DDBJ whole genome shotgun (WGS) entry which is preliminary data.</text>
</comment>
<dbReference type="InterPro" id="IPR049468">
    <property type="entry name" value="Restrct_endonuc-II-like_dom"/>
</dbReference>
<keyword evidence="1" id="KW-0175">Coiled coil</keyword>
<feature type="non-terminal residue" evidence="3">
    <location>
        <position position="269"/>
    </location>
</feature>
<dbReference type="EMBL" id="BARU01027901">
    <property type="protein sequence ID" value="GAH64435.1"/>
    <property type="molecule type" value="Genomic_DNA"/>
</dbReference>
<dbReference type="Gene3D" id="3.40.960.10">
    <property type="entry name" value="VSR Endonuclease"/>
    <property type="match status" value="1"/>
</dbReference>
<sequence length="269" mass="31103">ELDIALKIASKGFRVIPQYPVGGKRIDLVIEGNKTRLAVECDGAHWHGEEAYEDDMVRQRILERCGWNFHRIGETEYYANPEQTLERLWEELKHMEIYSIKVDEKVETPIQDHLFTDSENKKIEEVIENNKEQEKREIKKEKVTPIVKVEEKVISPLKKVEQKVTPPIIETVDIEKQIEEQKILLGKFNRSNTKTTKHPQGINASWINRIEVKIKELEASKGGSVKGESAKVDDHLKKIQSPSLNKTKEEIKEGFEIKKKTTEALIKEG</sequence>
<name>X1I555_9ZZZZ</name>